<gene>
    <name evidence="1" type="ORF">S01H1_10415</name>
</gene>
<dbReference type="EMBL" id="BARS01005314">
    <property type="protein sequence ID" value="GAF71485.1"/>
    <property type="molecule type" value="Genomic_DNA"/>
</dbReference>
<organism evidence="1">
    <name type="scientific">marine sediment metagenome</name>
    <dbReference type="NCBI Taxonomy" id="412755"/>
    <lineage>
        <taxon>unclassified sequences</taxon>
        <taxon>metagenomes</taxon>
        <taxon>ecological metagenomes</taxon>
    </lineage>
</organism>
<sequence>MKRGVDGLTDKQRRLLDAVIAHGDLGSACESLGINRTAAYQSLYRLRNKYETEKRFIESYDRYKIRIADKVGMYL</sequence>
<comment type="caution">
    <text evidence="1">The sequence shown here is derived from an EMBL/GenBank/DDBJ whole genome shotgun (WGS) entry which is preliminary data.</text>
</comment>
<name>X0T612_9ZZZZ</name>
<dbReference type="AlphaFoldDB" id="X0T612"/>
<proteinExistence type="predicted"/>
<accession>X0T612</accession>
<reference evidence="1" key="1">
    <citation type="journal article" date="2014" name="Front. Microbiol.">
        <title>High frequency of phylogenetically diverse reductive dehalogenase-homologous genes in deep subseafloor sedimentary metagenomes.</title>
        <authorList>
            <person name="Kawai M."/>
            <person name="Futagami T."/>
            <person name="Toyoda A."/>
            <person name="Takaki Y."/>
            <person name="Nishi S."/>
            <person name="Hori S."/>
            <person name="Arai W."/>
            <person name="Tsubouchi T."/>
            <person name="Morono Y."/>
            <person name="Uchiyama I."/>
            <person name="Ito T."/>
            <person name="Fujiyama A."/>
            <person name="Inagaki F."/>
            <person name="Takami H."/>
        </authorList>
    </citation>
    <scope>NUCLEOTIDE SEQUENCE</scope>
    <source>
        <strain evidence="1">Expedition CK06-06</strain>
    </source>
</reference>
<evidence type="ECO:0008006" key="2">
    <source>
        <dbReference type="Google" id="ProtNLM"/>
    </source>
</evidence>
<evidence type="ECO:0000313" key="1">
    <source>
        <dbReference type="EMBL" id="GAF71485.1"/>
    </source>
</evidence>
<protein>
    <recommendedName>
        <fullName evidence="2">HTH lysR-type domain-containing protein</fullName>
    </recommendedName>
</protein>